<evidence type="ECO:0000313" key="2">
    <source>
        <dbReference type="Proteomes" id="UP000464624"/>
    </source>
</evidence>
<evidence type="ECO:0000313" key="1">
    <source>
        <dbReference type="EMBL" id="BBU21586.1"/>
    </source>
</evidence>
<dbReference type="EMBL" id="AP022314">
    <property type="protein sequence ID" value="BBU21586.1"/>
    <property type="molecule type" value="Genomic_DNA"/>
</dbReference>
<accession>A0AAD1GYH4</accession>
<protein>
    <submittedName>
        <fullName evidence="1">Uncharacterized protein</fullName>
    </submittedName>
</protein>
<dbReference type="AlphaFoldDB" id="A0AAD1GYH4"/>
<dbReference type="Proteomes" id="UP000464624">
    <property type="component" value="Chromosome"/>
</dbReference>
<dbReference type="GO" id="GO:0070273">
    <property type="term" value="F:phosphatidylinositol-4-phosphate binding"/>
    <property type="evidence" value="ECO:0007669"/>
    <property type="project" value="InterPro"/>
</dbReference>
<sequence length="110" mass="12018">MRRVQLYAKGFKPTYGWRLTDRGRVSQTRAAITAALFDRQCPDPATATIISLLHAVNGLGAVFSLDHRGWVWVLHRAGDIASGGWVNEYEPGLPEVNLAVTTAAIRSALT</sequence>
<name>A0AAD1GYH4_MYCXE</name>
<dbReference type="Pfam" id="PF05719">
    <property type="entry name" value="GPP34"/>
    <property type="match status" value="1"/>
</dbReference>
<organism evidence="1 2">
    <name type="scientific">Mycobacterium xenopi</name>
    <dbReference type="NCBI Taxonomy" id="1789"/>
    <lineage>
        <taxon>Bacteria</taxon>
        <taxon>Bacillati</taxon>
        <taxon>Actinomycetota</taxon>
        <taxon>Actinomycetes</taxon>
        <taxon>Mycobacteriales</taxon>
        <taxon>Mycobacteriaceae</taxon>
        <taxon>Mycobacterium</taxon>
    </lineage>
</organism>
<dbReference type="InterPro" id="IPR008628">
    <property type="entry name" value="GPP34-like"/>
</dbReference>
<dbReference type="KEGG" id="mxe:MYXE_13750"/>
<proteinExistence type="predicted"/>
<gene>
    <name evidence="1" type="ORF">MYXE_13750</name>
</gene>
<reference evidence="1 2" key="1">
    <citation type="submission" date="2019-12" db="EMBL/GenBank/DDBJ databases">
        <title>Complete genome sequence of Mycolicibacterium xenopi str. JCM15661T.</title>
        <authorList>
            <person name="Yoshida M."/>
            <person name="Fukano H."/>
            <person name="Asakura T."/>
            <person name="Hoshino Y."/>
        </authorList>
    </citation>
    <scope>NUCLEOTIDE SEQUENCE [LARGE SCALE GENOMIC DNA]</scope>
    <source>
        <strain evidence="1 2">JCM 15661T</strain>
    </source>
</reference>